<sequence>MLSLKALQAELEQLKYYNKLNSQSSQTVTTEAKGKQNVVTRFYTRSSMGLLWVISLIIGYAHKIPFISKIITALALWYGRTTWCQMLIKIRKAFVVFNAIIGVLAVFKKQVLAI</sequence>
<feature type="transmembrane region" description="Helical" evidence="1">
    <location>
        <begin position="90"/>
        <end position="107"/>
    </location>
</feature>
<keyword evidence="1" id="KW-0812">Transmembrane</keyword>
<dbReference type="GeneID" id="67278488"/>
<organism evidence="2">
    <name type="scientific">Phanerochaete carnosa</name>
    <dbReference type="NCBI Taxonomy" id="231932"/>
    <lineage>
        <taxon>Eukaryota</taxon>
        <taxon>Fungi</taxon>
        <taxon>Dikarya</taxon>
        <taxon>Basidiomycota</taxon>
        <taxon>Agaricomycotina</taxon>
        <taxon>Agaricomycetes</taxon>
        <taxon>Polyporales</taxon>
        <taxon>Phanerochaetaceae</taxon>
        <taxon>Phanerochaete</taxon>
    </lineage>
</organism>
<geneLocation type="mitochondrion" evidence="2"/>
<keyword evidence="2" id="KW-0496">Mitochondrion</keyword>
<evidence type="ECO:0000256" key="1">
    <source>
        <dbReference type="SAM" id="Phobius"/>
    </source>
</evidence>
<keyword evidence="1" id="KW-0472">Membrane</keyword>
<feature type="transmembrane region" description="Helical" evidence="1">
    <location>
        <begin position="50"/>
        <end position="78"/>
    </location>
</feature>
<evidence type="ECO:0000313" key="2">
    <source>
        <dbReference type="EMBL" id="QRZ60358.1"/>
    </source>
</evidence>
<dbReference type="RefSeq" id="YP_010170376.1">
    <property type="nucleotide sequence ID" value="NC_057606.1"/>
</dbReference>
<dbReference type="EMBL" id="MT090080">
    <property type="protein sequence ID" value="QRZ60358.1"/>
    <property type="molecule type" value="Genomic_DNA"/>
</dbReference>
<protein>
    <submittedName>
        <fullName evidence="2">Uncharacterized protein</fullName>
    </submittedName>
</protein>
<accession>A0A895KWN3</accession>
<gene>
    <name evidence="2" type="primary">orf114</name>
</gene>
<proteinExistence type="predicted"/>
<dbReference type="AlphaFoldDB" id="A0A895KWN3"/>
<keyword evidence="1" id="KW-1133">Transmembrane helix</keyword>
<reference evidence="2" key="1">
    <citation type="journal article" date="2020" name="Int. J. Biol. Macromol.">
        <title>The 206 kbp mitochondrial genome of Phanerochaete carnosa reveals dynamics of introns, accumulation of repeat sequences and plasmid-derived genes.</title>
        <authorList>
            <person name="Wang X."/>
            <person name="Song A."/>
            <person name="Wang F."/>
            <person name="Chen M."/>
            <person name="Li X."/>
            <person name="Li Q."/>
            <person name="Liu N."/>
        </authorList>
    </citation>
    <scope>NUCLEOTIDE SEQUENCE</scope>
</reference>
<name>A0A895KWN3_9APHY</name>